<proteinExistence type="predicted"/>
<sequence length="415" mass="47602">MYGILLIIMVIALSGLIAYLGDQIGMKVGKKRLSLFGLRPKYTSIIITVLTGIIIATLTITVLLATNTRVRQALFDIKQVLTRLDNLNHQLILKDQELKDMKLKIDSKITELRNIVHQKEDLEKKLKKTQEEFDEVKNELKQARQDIKQLKENREELQAKIDDLNKQRRELEGRIVELNDEIAEITHAYQKARELANQFYAGISNYMDKDIVYQRGEVIYSDVVTKGDSERDIVLAIREFLRKADEVVKKKPVKVDKDTGVALLIKDEDIYNVVRNVLSMDSRRVIIKLVAAVNIPRNDWVLANFVTNEDFVVFNKGELIESTIIDSTDSLEQLEAEVKGLLSDINTKAIREGLLPDSQGTVGSIEFTQFYQLLRRIQSYNGQVKVKVYAAEDIWREDRLSHNLDFEISPAKGEE</sequence>
<keyword evidence="2" id="KW-0472">Membrane</keyword>
<dbReference type="Proteomes" id="UP000000719">
    <property type="component" value="Chromosome"/>
</dbReference>
<evidence type="ECO:0000256" key="1">
    <source>
        <dbReference type="SAM" id="Coils"/>
    </source>
</evidence>
<dbReference type="KEGG" id="hor:Hore_17480"/>
<dbReference type="STRING" id="373903.Hore_17480"/>
<protein>
    <submittedName>
        <fullName evidence="3">Uncharacterized protein with myosin-like domain</fullName>
    </submittedName>
</protein>
<reference evidence="3 4" key="1">
    <citation type="journal article" date="2009" name="PLoS ONE">
        <title>Genome analysis of the anaerobic thermohalophilic bacterium Halothermothrix orenii.</title>
        <authorList>
            <person name="Mavromatis K."/>
            <person name="Ivanova N."/>
            <person name="Anderson I."/>
            <person name="Lykidis A."/>
            <person name="Hooper S.D."/>
            <person name="Sun H."/>
            <person name="Kunin V."/>
            <person name="Lapidus A."/>
            <person name="Hugenholtz P."/>
            <person name="Patel B."/>
            <person name="Kyrpides N.C."/>
        </authorList>
    </citation>
    <scope>NUCLEOTIDE SEQUENCE [LARGE SCALE GENOMIC DNA]</scope>
    <source>
        <strain evidence="4">H 168 / OCM 544 / DSM 9562</strain>
    </source>
</reference>
<dbReference type="InterPro" id="IPR021435">
    <property type="entry name" value="DUF3084"/>
</dbReference>
<dbReference type="AlphaFoldDB" id="B8CYX8"/>
<dbReference type="HOGENOM" id="CLU_033222_1_0_9"/>
<gene>
    <name evidence="3" type="ordered locus">Hore_17480</name>
</gene>
<dbReference type="eggNOG" id="COG4372">
    <property type="taxonomic scope" value="Bacteria"/>
</dbReference>
<dbReference type="OrthoDB" id="9812848at2"/>
<evidence type="ECO:0000256" key="2">
    <source>
        <dbReference type="SAM" id="Phobius"/>
    </source>
</evidence>
<keyword evidence="1" id="KW-0175">Coiled coil</keyword>
<keyword evidence="2" id="KW-0812">Transmembrane</keyword>
<evidence type="ECO:0000313" key="4">
    <source>
        <dbReference type="Proteomes" id="UP000000719"/>
    </source>
</evidence>
<dbReference type="Pfam" id="PF11283">
    <property type="entry name" value="DUF3084"/>
    <property type="match status" value="1"/>
</dbReference>
<keyword evidence="2" id="KW-1133">Transmembrane helix</keyword>
<feature type="transmembrane region" description="Helical" evidence="2">
    <location>
        <begin position="42"/>
        <end position="65"/>
    </location>
</feature>
<keyword evidence="4" id="KW-1185">Reference proteome</keyword>
<dbReference type="RefSeq" id="WP_015923467.1">
    <property type="nucleotide sequence ID" value="NC_011899.1"/>
</dbReference>
<dbReference type="Gene3D" id="1.10.287.1490">
    <property type="match status" value="1"/>
</dbReference>
<organism evidence="3 4">
    <name type="scientific">Halothermothrix orenii (strain H 168 / OCM 544 / DSM 9562)</name>
    <dbReference type="NCBI Taxonomy" id="373903"/>
    <lineage>
        <taxon>Bacteria</taxon>
        <taxon>Bacillati</taxon>
        <taxon>Bacillota</taxon>
        <taxon>Clostridia</taxon>
        <taxon>Halanaerobiales</taxon>
        <taxon>Halothermotrichaceae</taxon>
        <taxon>Halothermothrix</taxon>
    </lineage>
</organism>
<accession>B8CYX8</accession>
<evidence type="ECO:0000313" key="3">
    <source>
        <dbReference type="EMBL" id="ACL70497.1"/>
    </source>
</evidence>
<name>B8CYX8_HALOH</name>
<feature type="coiled-coil region" evidence="1">
    <location>
        <begin position="84"/>
        <end position="195"/>
    </location>
</feature>
<dbReference type="EMBL" id="CP001098">
    <property type="protein sequence ID" value="ACL70497.1"/>
    <property type="molecule type" value="Genomic_DNA"/>
</dbReference>